<evidence type="ECO:0000256" key="1">
    <source>
        <dbReference type="ARBA" id="ARBA00004496"/>
    </source>
</evidence>
<keyword evidence="3" id="KW-0132">Cell division</keyword>
<evidence type="ECO:0000259" key="11">
    <source>
        <dbReference type="PROSITE" id="PS51900"/>
    </source>
</evidence>
<evidence type="ECO:0000256" key="8">
    <source>
        <dbReference type="ARBA" id="ARBA00023306"/>
    </source>
</evidence>
<evidence type="ECO:0000256" key="7">
    <source>
        <dbReference type="ARBA" id="ARBA00023172"/>
    </source>
</evidence>
<evidence type="ECO:0000259" key="10">
    <source>
        <dbReference type="PROSITE" id="PS51898"/>
    </source>
</evidence>
<dbReference type="InterPro" id="IPR013762">
    <property type="entry name" value="Integrase-like_cat_sf"/>
</dbReference>
<dbReference type="SUPFAM" id="SSF56349">
    <property type="entry name" value="DNA breaking-rejoining enzymes"/>
    <property type="match status" value="1"/>
</dbReference>
<evidence type="ECO:0008006" key="14">
    <source>
        <dbReference type="Google" id="ProtNLM"/>
    </source>
</evidence>
<dbReference type="AlphaFoldDB" id="A0A2H0WA63"/>
<keyword evidence="7" id="KW-0233">DNA recombination</keyword>
<dbReference type="GO" id="GO:0006310">
    <property type="term" value="P:DNA recombination"/>
    <property type="evidence" value="ECO:0007669"/>
    <property type="project" value="UniProtKB-KW"/>
</dbReference>
<keyword evidence="4" id="KW-0159">Chromosome partition</keyword>
<keyword evidence="6 9" id="KW-0238">DNA-binding</keyword>
<dbReference type="GO" id="GO:0007059">
    <property type="term" value="P:chromosome segregation"/>
    <property type="evidence" value="ECO:0007669"/>
    <property type="project" value="UniProtKB-KW"/>
</dbReference>
<dbReference type="EMBL" id="PEZT01000028">
    <property type="protein sequence ID" value="PIS08799.1"/>
    <property type="molecule type" value="Genomic_DNA"/>
</dbReference>
<dbReference type="GO" id="GO:0003677">
    <property type="term" value="F:DNA binding"/>
    <property type="evidence" value="ECO:0007669"/>
    <property type="project" value="UniProtKB-UniRule"/>
</dbReference>
<dbReference type="GO" id="GO:0005737">
    <property type="term" value="C:cytoplasm"/>
    <property type="evidence" value="ECO:0007669"/>
    <property type="project" value="UniProtKB-SubCell"/>
</dbReference>
<dbReference type="PROSITE" id="PS51900">
    <property type="entry name" value="CB"/>
    <property type="match status" value="1"/>
</dbReference>
<dbReference type="InterPro" id="IPR011010">
    <property type="entry name" value="DNA_brk_join_enz"/>
</dbReference>
<dbReference type="PANTHER" id="PTHR30349">
    <property type="entry name" value="PHAGE INTEGRASE-RELATED"/>
    <property type="match status" value="1"/>
</dbReference>
<evidence type="ECO:0000256" key="5">
    <source>
        <dbReference type="ARBA" id="ARBA00022908"/>
    </source>
</evidence>
<dbReference type="GO" id="GO:0051301">
    <property type="term" value="P:cell division"/>
    <property type="evidence" value="ECO:0007669"/>
    <property type="project" value="UniProtKB-KW"/>
</dbReference>
<dbReference type="PANTHER" id="PTHR30349:SF77">
    <property type="entry name" value="TYROSINE RECOMBINASE XERC"/>
    <property type="match status" value="1"/>
</dbReference>
<keyword evidence="8" id="KW-0131">Cell cycle</keyword>
<gene>
    <name evidence="12" type="ORF">COT75_04950</name>
</gene>
<dbReference type="InterPro" id="IPR002104">
    <property type="entry name" value="Integrase_catalytic"/>
</dbReference>
<comment type="caution">
    <text evidence="12">The sequence shown here is derived from an EMBL/GenBank/DDBJ whole genome shotgun (WGS) entry which is preliminary data.</text>
</comment>
<dbReference type="Proteomes" id="UP000230093">
    <property type="component" value="Unassembled WGS sequence"/>
</dbReference>
<evidence type="ECO:0000256" key="4">
    <source>
        <dbReference type="ARBA" id="ARBA00022829"/>
    </source>
</evidence>
<evidence type="ECO:0000313" key="12">
    <source>
        <dbReference type="EMBL" id="PIS08799.1"/>
    </source>
</evidence>
<evidence type="ECO:0000256" key="9">
    <source>
        <dbReference type="PROSITE-ProRule" id="PRU01248"/>
    </source>
</evidence>
<evidence type="ECO:0000256" key="2">
    <source>
        <dbReference type="ARBA" id="ARBA00022490"/>
    </source>
</evidence>
<dbReference type="InterPro" id="IPR010998">
    <property type="entry name" value="Integrase_recombinase_N"/>
</dbReference>
<organism evidence="12 13">
    <name type="scientific">Candidatus Beckwithbacteria bacterium CG10_big_fil_rev_8_21_14_0_10_34_10</name>
    <dbReference type="NCBI Taxonomy" id="1974495"/>
    <lineage>
        <taxon>Bacteria</taxon>
        <taxon>Candidatus Beckwithiibacteriota</taxon>
    </lineage>
</organism>
<dbReference type="Gene3D" id="1.10.150.130">
    <property type="match status" value="1"/>
</dbReference>
<accession>A0A2H0WA63</accession>
<dbReference type="Pfam" id="PF00589">
    <property type="entry name" value="Phage_integrase"/>
    <property type="match status" value="1"/>
</dbReference>
<reference evidence="13" key="1">
    <citation type="submission" date="2017-09" db="EMBL/GenBank/DDBJ databases">
        <title>Depth-based differentiation of microbial function through sediment-hosted aquifers and enrichment of novel symbionts in the deep terrestrial subsurface.</title>
        <authorList>
            <person name="Probst A.J."/>
            <person name="Ladd B."/>
            <person name="Jarett J.K."/>
            <person name="Geller-Mcgrath D.E."/>
            <person name="Sieber C.M.K."/>
            <person name="Emerson J.B."/>
            <person name="Anantharaman K."/>
            <person name="Thomas B.C."/>
            <person name="Malmstrom R."/>
            <person name="Stieglmeier M."/>
            <person name="Klingl A."/>
            <person name="Woyke T."/>
            <person name="Ryan C.M."/>
            <person name="Banfield J.F."/>
        </authorList>
    </citation>
    <scope>NUCLEOTIDE SEQUENCE [LARGE SCALE GENOMIC DNA]</scope>
</reference>
<dbReference type="CDD" id="cd00397">
    <property type="entry name" value="DNA_BRE_C"/>
    <property type="match status" value="1"/>
</dbReference>
<proteinExistence type="predicted"/>
<dbReference type="InterPro" id="IPR050090">
    <property type="entry name" value="Tyrosine_recombinase_XerCD"/>
</dbReference>
<evidence type="ECO:0000256" key="6">
    <source>
        <dbReference type="ARBA" id="ARBA00023125"/>
    </source>
</evidence>
<evidence type="ECO:0000256" key="3">
    <source>
        <dbReference type="ARBA" id="ARBA00022618"/>
    </source>
</evidence>
<dbReference type="InterPro" id="IPR044068">
    <property type="entry name" value="CB"/>
</dbReference>
<evidence type="ECO:0000313" key="13">
    <source>
        <dbReference type="Proteomes" id="UP000230093"/>
    </source>
</evidence>
<dbReference type="Gene3D" id="1.10.443.10">
    <property type="entry name" value="Intergrase catalytic core"/>
    <property type="match status" value="1"/>
</dbReference>
<feature type="domain" description="Core-binding (CB)" evidence="11">
    <location>
        <begin position="6"/>
        <end position="91"/>
    </location>
</feature>
<dbReference type="GO" id="GO:0015074">
    <property type="term" value="P:DNA integration"/>
    <property type="evidence" value="ECO:0007669"/>
    <property type="project" value="UniProtKB-KW"/>
</dbReference>
<feature type="domain" description="Tyr recombinase" evidence="10">
    <location>
        <begin position="112"/>
        <end position="284"/>
    </location>
</feature>
<dbReference type="Pfam" id="PF02899">
    <property type="entry name" value="Phage_int_SAM_1"/>
    <property type="match status" value="1"/>
</dbReference>
<dbReference type="InterPro" id="IPR004107">
    <property type="entry name" value="Integrase_SAM-like_N"/>
</dbReference>
<dbReference type="PROSITE" id="PS51898">
    <property type="entry name" value="TYR_RECOMBINASE"/>
    <property type="match status" value="1"/>
</dbReference>
<protein>
    <recommendedName>
        <fullName evidence="14">Tyrosine recombinase XerC</fullName>
    </recommendedName>
</protein>
<name>A0A2H0WA63_9BACT</name>
<keyword evidence="5" id="KW-0229">DNA integration</keyword>
<comment type="subcellular location">
    <subcellularLocation>
        <location evidence="1">Cytoplasm</location>
    </subcellularLocation>
</comment>
<sequence length="288" mass="33264">MAKTILGLKSAHSDFLDFLKEKGRASATILAYGSDLQQLIDFCLQLKRSRVDEITNSDLEAFKNFLKKEDYTAKSISRKINSIKTFFKYLHVQKHISDNPSIALTHPKYEVKPPRVLSKMEYRALRDVCRNDRRIFAIIELFLQTGIRIGELAYLQLEDIKKNSLIIRAHESHPSRQIPLNRAAKLSSENYLSIRPKSKSKYLFITKSGKPFLIRNIRSTLSRYFKLAGIEKVKVNDLRHTFIAHQLRAGTPLTLVSKITGHKRLSTTEKYLDLIKKSSVEKFKLEEL</sequence>
<keyword evidence="2" id="KW-0963">Cytoplasm</keyword>